<accession>A0A2J7ZQK5</accession>
<dbReference type="Pfam" id="PF24874">
    <property type="entry name" value="Piezo_THU9_anchor"/>
    <property type="match status" value="1"/>
</dbReference>
<evidence type="ECO:0000313" key="3">
    <source>
        <dbReference type="Proteomes" id="UP000236333"/>
    </source>
</evidence>
<dbReference type="GO" id="GO:0042391">
    <property type="term" value="P:regulation of membrane potential"/>
    <property type="evidence" value="ECO:0007669"/>
    <property type="project" value="TreeGrafter"/>
</dbReference>
<dbReference type="InterPro" id="IPR027272">
    <property type="entry name" value="Piezo"/>
</dbReference>
<dbReference type="GO" id="GO:0005261">
    <property type="term" value="F:monoatomic cation channel activity"/>
    <property type="evidence" value="ECO:0007669"/>
    <property type="project" value="TreeGrafter"/>
</dbReference>
<reference evidence="2 3" key="1">
    <citation type="journal article" date="2017" name="Mol. Biol. Evol.">
        <title>The 4-celled Tetrabaena socialis nuclear genome reveals the essential components for genetic control of cell number at the origin of multicellularity in the volvocine lineage.</title>
        <authorList>
            <person name="Featherston J."/>
            <person name="Arakaki Y."/>
            <person name="Hanschen E.R."/>
            <person name="Ferris P.J."/>
            <person name="Michod R.E."/>
            <person name="Olson B.J.S.C."/>
            <person name="Nozaki H."/>
            <person name="Durand P.M."/>
        </authorList>
    </citation>
    <scope>NUCLEOTIDE SEQUENCE [LARGE SCALE GENOMIC DNA]</scope>
    <source>
        <strain evidence="2 3">NIES-571</strain>
    </source>
</reference>
<feature type="non-terminal residue" evidence="2">
    <location>
        <position position="82"/>
    </location>
</feature>
<dbReference type="GO" id="GO:0071260">
    <property type="term" value="P:cellular response to mechanical stimulus"/>
    <property type="evidence" value="ECO:0007669"/>
    <property type="project" value="TreeGrafter"/>
</dbReference>
<dbReference type="OrthoDB" id="552202at2759"/>
<gene>
    <name evidence="2" type="ORF">TSOC_011456</name>
</gene>
<comment type="caution">
    <text evidence="2">The sequence shown here is derived from an EMBL/GenBank/DDBJ whole genome shotgun (WGS) entry which is preliminary data.</text>
</comment>
<dbReference type="GO" id="GO:0008381">
    <property type="term" value="F:mechanosensitive monoatomic ion channel activity"/>
    <property type="evidence" value="ECO:0007669"/>
    <property type="project" value="InterPro"/>
</dbReference>
<evidence type="ECO:0000313" key="2">
    <source>
        <dbReference type="EMBL" id="PNH02555.1"/>
    </source>
</evidence>
<dbReference type="GO" id="GO:0016020">
    <property type="term" value="C:membrane"/>
    <property type="evidence" value="ECO:0007669"/>
    <property type="project" value="InterPro"/>
</dbReference>
<dbReference type="InterPro" id="IPR056770">
    <property type="entry name" value="Piezo_THU9_anchor"/>
</dbReference>
<dbReference type="Proteomes" id="UP000236333">
    <property type="component" value="Unassembled WGS sequence"/>
</dbReference>
<name>A0A2J7ZQK5_9CHLO</name>
<evidence type="ECO:0000259" key="1">
    <source>
        <dbReference type="Pfam" id="PF24874"/>
    </source>
</evidence>
<protein>
    <submittedName>
        <fullName evidence="2">Protein PIEZO</fullName>
    </submittedName>
</protein>
<keyword evidence="3" id="KW-1185">Reference proteome</keyword>
<proteinExistence type="predicted"/>
<organism evidence="2 3">
    <name type="scientific">Tetrabaena socialis</name>
    <dbReference type="NCBI Taxonomy" id="47790"/>
    <lineage>
        <taxon>Eukaryota</taxon>
        <taxon>Viridiplantae</taxon>
        <taxon>Chlorophyta</taxon>
        <taxon>core chlorophytes</taxon>
        <taxon>Chlorophyceae</taxon>
        <taxon>CS clade</taxon>
        <taxon>Chlamydomonadales</taxon>
        <taxon>Tetrabaenaceae</taxon>
        <taxon>Tetrabaena</taxon>
    </lineage>
</organism>
<dbReference type="AlphaFoldDB" id="A0A2J7ZQK5"/>
<dbReference type="EMBL" id="PGGS01000633">
    <property type="protein sequence ID" value="PNH02555.1"/>
    <property type="molecule type" value="Genomic_DNA"/>
</dbReference>
<dbReference type="PANTHER" id="PTHR13167">
    <property type="entry name" value="PIEZO-TYPE MECHANOSENSITIVE ION CHANNEL COMPONENT"/>
    <property type="match status" value="1"/>
</dbReference>
<dbReference type="GO" id="GO:0050982">
    <property type="term" value="P:detection of mechanical stimulus"/>
    <property type="evidence" value="ECO:0007669"/>
    <property type="project" value="TreeGrafter"/>
</dbReference>
<sequence>MSFFYRRADNAHYLAFNIFYSLPFLFEIRTLLDWTATTTSLDFYSWLKVEDIRSSLFIATCRNKGNRQRRLGDRVPRYTKFL</sequence>
<feature type="domain" description="Piezo THU9 and anchor" evidence="1">
    <location>
        <begin position="2"/>
        <end position="82"/>
    </location>
</feature>
<dbReference type="PANTHER" id="PTHR13167:SF25">
    <property type="entry name" value="PIEZO-TYPE MECHANOSENSITIVE ION CHANNEL COMPONENT"/>
    <property type="match status" value="1"/>
</dbReference>